<keyword evidence="8" id="KW-1185">Reference proteome</keyword>
<gene>
    <name evidence="7" type="ORF">ACFQ0E_14490</name>
</gene>
<dbReference type="EMBL" id="JBHTIF010000003">
    <property type="protein sequence ID" value="MFD0726804.1"/>
    <property type="molecule type" value="Genomic_DNA"/>
</dbReference>
<keyword evidence="3 6" id="KW-1133">Transmembrane helix</keyword>
<feature type="transmembrane region" description="Helical" evidence="6">
    <location>
        <begin position="286"/>
        <end position="307"/>
    </location>
</feature>
<sequence>MDYQILNVVGHVSASGLDMLLNPLAQSWAEAGYFTLIYDFLHDQINDFRDEVLGRASALIGGIALIVMMCWVFFQGLRMVTGQSRDSMMALVMNSLKATLIIAAATSMGVAGSEVNEVLTEGLQATITELVTGEDDTSPKEQIDENLLYMHLAMTSIDAVQIVNNDQILNDKKQQALMLAGVGTAGPAMTGAAMLLLYEVAMAMFIGFGPIFILCLLFDSTKSLFQRWLLYGIGTLFSMAVLSAMVAIATKVVVAVAGAFWATAAAGSLLGLNFNDGFMGIAVQQGGIGILLTVLLISTPPMAASFFQGTLGSFAHYTAWQGGGNVGQRPGEAGYRGQSAQAPAPNPSSGSYSGGWGGASQQASAPPAPNYNNPATNPNYGTQQVQADVVKTASNRPRTE</sequence>
<dbReference type="Pfam" id="PF04610">
    <property type="entry name" value="TrbL"/>
    <property type="match status" value="1"/>
</dbReference>
<evidence type="ECO:0000256" key="6">
    <source>
        <dbReference type="SAM" id="Phobius"/>
    </source>
</evidence>
<evidence type="ECO:0000256" key="1">
    <source>
        <dbReference type="ARBA" id="ARBA00004141"/>
    </source>
</evidence>
<comment type="caution">
    <text evidence="7">The sequence shown here is derived from an EMBL/GenBank/DDBJ whole genome shotgun (WGS) entry which is preliminary data.</text>
</comment>
<protein>
    <submittedName>
        <fullName evidence="7">Type IV secretion system protein</fullName>
    </submittedName>
</protein>
<keyword evidence="4 6" id="KW-0472">Membrane</keyword>
<evidence type="ECO:0000313" key="7">
    <source>
        <dbReference type="EMBL" id="MFD0726804.1"/>
    </source>
</evidence>
<accession>A0ABW2YEC6</accession>
<keyword evidence="2 6" id="KW-0812">Transmembrane</keyword>
<evidence type="ECO:0000256" key="5">
    <source>
        <dbReference type="SAM" id="MobiDB-lite"/>
    </source>
</evidence>
<evidence type="ECO:0000256" key="2">
    <source>
        <dbReference type="ARBA" id="ARBA00022692"/>
    </source>
</evidence>
<comment type="subcellular location">
    <subcellularLocation>
        <location evidence="1">Membrane</location>
        <topology evidence="1">Multi-pass membrane protein</topology>
    </subcellularLocation>
</comment>
<feature type="region of interest" description="Disordered" evidence="5">
    <location>
        <begin position="328"/>
        <end position="400"/>
    </location>
</feature>
<dbReference type="RefSeq" id="WP_386824993.1">
    <property type="nucleotide sequence ID" value="NZ_JBHTIF010000003.1"/>
</dbReference>
<name>A0ABW2YEC6_9GAMM</name>
<feature type="transmembrane region" description="Helical" evidence="6">
    <location>
        <begin position="56"/>
        <end position="77"/>
    </location>
</feature>
<dbReference type="InterPro" id="IPR007688">
    <property type="entry name" value="Conjugal_tfr_TrbL/VirB6"/>
</dbReference>
<feature type="transmembrane region" description="Helical" evidence="6">
    <location>
        <begin position="89"/>
        <end position="111"/>
    </location>
</feature>
<feature type="compositionally biased region" description="Low complexity" evidence="5">
    <location>
        <begin position="359"/>
        <end position="382"/>
    </location>
</feature>
<organism evidence="7 8">
    <name type="scientific">Lysobacter brunescens</name>
    <dbReference type="NCBI Taxonomy" id="262323"/>
    <lineage>
        <taxon>Bacteria</taxon>
        <taxon>Pseudomonadati</taxon>
        <taxon>Pseudomonadota</taxon>
        <taxon>Gammaproteobacteria</taxon>
        <taxon>Lysobacterales</taxon>
        <taxon>Lysobacteraceae</taxon>
        <taxon>Lysobacter</taxon>
    </lineage>
</organism>
<feature type="transmembrane region" description="Helical" evidence="6">
    <location>
        <begin position="254"/>
        <end position="274"/>
    </location>
</feature>
<proteinExistence type="predicted"/>
<evidence type="ECO:0000256" key="4">
    <source>
        <dbReference type="ARBA" id="ARBA00023136"/>
    </source>
</evidence>
<reference evidence="8" key="1">
    <citation type="journal article" date="2019" name="Int. J. Syst. Evol. Microbiol.">
        <title>The Global Catalogue of Microorganisms (GCM) 10K type strain sequencing project: providing services to taxonomists for standard genome sequencing and annotation.</title>
        <authorList>
            <consortium name="The Broad Institute Genomics Platform"/>
            <consortium name="The Broad Institute Genome Sequencing Center for Infectious Disease"/>
            <person name="Wu L."/>
            <person name="Ma J."/>
        </authorList>
    </citation>
    <scope>NUCLEOTIDE SEQUENCE [LARGE SCALE GENOMIC DNA]</scope>
    <source>
        <strain evidence="8">CCUG 55585</strain>
    </source>
</reference>
<dbReference type="Proteomes" id="UP001597110">
    <property type="component" value="Unassembled WGS sequence"/>
</dbReference>
<feature type="transmembrane region" description="Helical" evidence="6">
    <location>
        <begin position="202"/>
        <end position="221"/>
    </location>
</feature>
<evidence type="ECO:0000313" key="8">
    <source>
        <dbReference type="Proteomes" id="UP001597110"/>
    </source>
</evidence>
<feature type="transmembrane region" description="Helical" evidence="6">
    <location>
        <begin position="228"/>
        <end position="248"/>
    </location>
</feature>
<evidence type="ECO:0000256" key="3">
    <source>
        <dbReference type="ARBA" id="ARBA00022989"/>
    </source>
</evidence>